<keyword evidence="5" id="KW-1185">Reference proteome</keyword>
<name>A0A830H7S3_9CHLO</name>
<dbReference type="PANTHER" id="PTHR43364">
    <property type="entry name" value="NADH-SPECIFIC METHYLGLYOXAL REDUCTASE-RELATED"/>
    <property type="match status" value="1"/>
</dbReference>
<evidence type="ECO:0000313" key="5">
    <source>
        <dbReference type="Proteomes" id="UP000660262"/>
    </source>
</evidence>
<feature type="region of interest" description="Disordered" evidence="2">
    <location>
        <begin position="1"/>
        <end position="87"/>
    </location>
</feature>
<dbReference type="PRINTS" id="PR00069">
    <property type="entry name" value="ALDKETRDTASE"/>
</dbReference>
<evidence type="ECO:0000256" key="2">
    <source>
        <dbReference type="SAM" id="MobiDB-lite"/>
    </source>
</evidence>
<reference evidence="4" key="1">
    <citation type="submission" date="2020-10" db="EMBL/GenBank/DDBJ databases">
        <title>Unveiling of a novel bifunctional photoreceptor, Dualchrome1, isolated from a cosmopolitan green alga.</title>
        <authorList>
            <person name="Suzuki S."/>
            <person name="Kawachi M."/>
        </authorList>
    </citation>
    <scope>NUCLEOTIDE SEQUENCE</scope>
    <source>
        <strain evidence="4">NIES 2893</strain>
    </source>
</reference>
<feature type="domain" description="NADP-dependent oxidoreductase" evidence="3">
    <location>
        <begin position="102"/>
        <end position="443"/>
    </location>
</feature>
<comment type="caution">
    <text evidence="4">The sequence shown here is derived from an EMBL/GenBank/DDBJ whole genome shotgun (WGS) entry which is preliminary data.</text>
</comment>
<protein>
    <recommendedName>
        <fullName evidence="3">NADP-dependent oxidoreductase domain-containing protein</fullName>
    </recommendedName>
</protein>
<dbReference type="AlphaFoldDB" id="A0A830H7S3"/>
<dbReference type="Pfam" id="PF00248">
    <property type="entry name" value="Aldo_ket_red"/>
    <property type="match status" value="1"/>
</dbReference>
<dbReference type="InterPro" id="IPR036812">
    <property type="entry name" value="NAD(P)_OxRdtase_dom_sf"/>
</dbReference>
<dbReference type="CDD" id="cd19094">
    <property type="entry name" value="AKR_Tas-like"/>
    <property type="match status" value="1"/>
</dbReference>
<feature type="compositionally biased region" description="Low complexity" evidence="2">
    <location>
        <begin position="1"/>
        <end position="17"/>
    </location>
</feature>
<gene>
    <name evidence="4" type="ORF">PPROV_000180000</name>
</gene>
<proteinExistence type="predicted"/>
<organism evidence="4 5">
    <name type="scientific">Pycnococcus provasolii</name>
    <dbReference type="NCBI Taxonomy" id="41880"/>
    <lineage>
        <taxon>Eukaryota</taxon>
        <taxon>Viridiplantae</taxon>
        <taxon>Chlorophyta</taxon>
        <taxon>Pseudoscourfieldiophyceae</taxon>
        <taxon>Pseudoscourfieldiales</taxon>
        <taxon>Pycnococcaceae</taxon>
        <taxon>Pycnococcus</taxon>
    </lineage>
</organism>
<keyword evidence="1" id="KW-0560">Oxidoreductase</keyword>
<dbReference type="GO" id="GO:0016491">
    <property type="term" value="F:oxidoreductase activity"/>
    <property type="evidence" value="ECO:0007669"/>
    <property type="project" value="UniProtKB-KW"/>
</dbReference>
<dbReference type="OrthoDB" id="2310150at2759"/>
<sequence length="453" mass="49278">MPMSMMGLPSSSSSSSLKKAHAHAAGTGAGGTMPRRRALSSLSPRQSGVSVQASSSSASSAAASASASASASPASSPAAKTPATKPFDKVQLGSSDLLVTDVCLGTMTWGQQNTEQEAHEQLTYAVAERGVNFIDTAEMYPVPTKAETQGRTDQYIASWLKSGVVKRDDVVIATKLCGYSPRIDWIRDGGKTPRVDAKNVKESVDESLKRLGIDTIDLLQIHWPHRYVGGLFGGQAYDPANDRLDDDVPFEEQLRALKKVVDEGKVRYIGVSNETSWGVASFQMAAERHKLPKVQTIQNSYSLIVRSSYETDLAEVCAPRNCNVSLLAYSPLAGGSLSGKYCDVDDPATNPLTKNARFSLFPGYMERFQKSRAMEAARKYADLARRYGMTPSELALKFARSRWFVASTIIGATTMDQLRDNLDAFEGDRDLPEELLEEVDAMYRVYRDPAQGV</sequence>
<dbReference type="Gene3D" id="3.20.20.100">
    <property type="entry name" value="NADP-dependent oxidoreductase domain"/>
    <property type="match status" value="1"/>
</dbReference>
<evidence type="ECO:0000313" key="4">
    <source>
        <dbReference type="EMBL" id="GHP03045.1"/>
    </source>
</evidence>
<dbReference type="SUPFAM" id="SSF51430">
    <property type="entry name" value="NAD(P)-linked oxidoreductase"/>
    <property type="match status" value="1"/>
</dbReference>
<dbReference type="InterPro" id="IPR020471">
    <property type="entry name" value="AKR"/>
</dbReference>
<evidence type="ECO:0000256" key="1">
    <source>
        <dbReference type="ARBA" id="ARBA00023002"/>
    </source>
</evidence>
<dbReference type="EMBL" id="BNJQ01000004">
    <property type="protein sequence ID" value="GHP03045.1"/>
    <property type="molecule type" value="Genomic_DNA"/>
</dbReference>
<dbReference type="Proteomes" id="UP000660262">
    <property type="component" value="Unassembled WGS sequence"/>
</dbReference>
<feature type="compositionally biased region" description="Low complexity" evidence="2">
    <location>
        <begin position="39"/>
        <end position="79"/>
    </location>
</feature>
<dbReference type="InterPro" id="IPR023210">
    <property type="entry name" value="NADP_OxRdtase_dom"/>
</dbReference>
<accession>A0A830H7S3</accession>
<evidence type="ECO:0000259" key="3">
    <source>
        <dbReference type="Pfam" id="PF00248"/>
    </source>
</evidence>
<dbReference type="PANTHER" id="PTHR43364:SF4">
    <property type="entry name" value="NAD(P)-LINKED OXIDOREDUCTASE SUPERFAMILY PROTEIN"/>
    <property type="match status" value="1"/>
</dbReference>
<dbReference type="InterPro" id="IPR050523">
    <property type="entry name" value="AKR_Detox_Biosynth"/>
</dbReference>